<accession>A0A6A6RW37</accession>
<feature type="coiled-coil region" evidence="1">
    <location>
        <begin position="119"/>
        <end position="146"/>
    </location>
</feature>
<keyword evidence="1" id="KW-0175">Coiled coil</keyword>
<proteinExistence type="predicted"/>
<sequence>MQRLNDLLPSFLKYTTAPPSPAHSYTSGTATTPLQRRSSRLEKLLTKILSDLYAFEKSTGAVLEKWKAHNRFLRRSVHKGLKLPSPSYGEGDELRPGEAEVSMAFERLKINVRTAELMAENMKTDIEALIVENVKLRERIEDLEKLGMVDEEVNRSEGLRGNAAEAWERARKYTSEDYEVVVEDEL</sequence>
<dbReference type="AlphaFoldDB" id="A0A6A6RW37"/>
<gene>
    <name evidence="2" type="ORF">P280DRAFT_519139</name>
</gene>
<keyword evidence="3" id="KW-1185">Reference proteome</keyword>
<dbReference type="EMBL" id="MU006786">
    <property type="protein sequence ID" value="KAF2639746.1"/>
    <property type="molecule type" value="Genomic_DNA"/>
</dbReference>
<name>A0A6A6RW37_9PLEO</name>
<reference evidence="2" key="1">
    <citation type="journal article" date="2020" name="Stud. Mycol.">
        <title>101 Dothideomycetes genomes: a test case for predicting lifestyles and emergence of pathogens.</title>
        <authorList>
            <person name="Haridas S."/>
            <person name="Albert R."/>
            <person name="Binder M."/>
            <person name="Bloem J."/>
            <person name="Labutti K."/>
            <person name="Salamov A."/>
            <person name="Andreopoulos B."/>
            <person name="Baker S."/>
            <person name="Barry K."/>
            <person name="Bills G."/>
            <person name="Bluhm B."/>
            <person name="Cannon C."/>
            <person name="Castanera R."/>
            <person name="Culley D."/>
            <person name="Daum C."/>
            <person name="Ezra D."/>
            <person name="Gonzalez J."/>
            <person name="Henrissat B."/>
            <person name="Kuo A."/>
            <person name="Liang C."/>
            <person name="Lipzen A."/>
            <person name="Lutzoni F."/>
            <person name="Magnuson J."/>
            <person name="Mondo S."/>
            <person name="Nolan M."/>
            <person name="Ohm R."/>
            <person name="Pangilinan J."/>
            <person name="Park H.-J."/>
            <person name="Ramirez L."/>
            <person name="Alfaro M."/>
            <person name="Sun H."/>
            <person name="Tritt A."/>
            <person name="Yoshinaga Y."/>
            <person name="Zwiers L.-H."/>
            <person name="Turgeon B."/>
            <person name="Goodwin S."/>
            <person name="Spatafora J."/>
            <person name="Crous P."/>
            <person name="Grigoriev I."/>
        </authorList>
    </citation>
    <scope>NUCLEOTIDE SEQUENCE</scope>
    <source>
        <strain evidence="2">CBS 473.64</strain>
    </source>
</reference>
<evidence type="ECO:0000313" key="2">
    <source>
        <dbReference type="EMBL" id="KAF2639746.1"/>
    </source>
</evidence>
<evidence type="ECO:0000313" key="3">
    <source>
        <dbReference type="Proteomes" id="UP000799753"/>
    </source>
</evidence>
<dbReference type="Proteomes" id="UP000799753">
    <property type="component" value="Unassembled WGS sequence"/>
</dbReference>
<organism evidence="2 3">
    <name type="scientific">Massarina eburnea CBS 473.64</name>
    <dbReference type="NCBI Taxonomy" id="1395130"/>
    <lineage>
        <taxon>Eukaryota</taxon>
        <taxon>Fungi</taxon>
        <taxon>Dikarya</taxon>
        <taxon>Ascomycota</taxon>
        <taxon>Pezizomycotina</taxon>
        <taxon>Dothideomycetes</taxon>
        <taxon>Pleosporomycetidae</taxon>
        <taxon>Pleosporales</taxon>
        <taxon>Massarineae</taxon>
        <taxon>Massarinaceae</taxon>
        <taxon>Massarina</taxon>
    </lineage>
</organism>
<protein>
    <submittedName>
        <fullName evidence="2">Uncharacterized protein</fullName>
    </submittedName>
</protein>
<evidence type="ECO:0000256" key="1">
    <source>
        <dbReference type="SAM" id="Coils"/>
    </source>
</evidence>